<dbReference type="GO" id="GO:0030527">
    <property type="term" value="F:structural constituent of chromatin"/>
    <property type="evidence" value="ECO:0007669"/>
    <property type="project" value="InterPro"/>
</dbReference>
<evidence type="ECO:0000256" key="7">
    <source>
        <dbReference type="ARBA" id="ARBA00023242"/>
    </source>
</evidence>
<dbReference type="KEGG" id="csol:105366157"/>
<dbReference type="PRINTS" id="PR00620">
    <property type="entry name" value="HISTONEH2A"/>
</dbReference>
<comment type="subunit">
    <text evidence="9">The nucleosome is a histone octamer containing two molecules each of H2A, H2B, H3 and H4 assembled in one H3-H4 heterotetramer and two H2A-H2B heterodimers. The octamer wraps approximately 147 bp of DNA.</text>
</comment>
<keyword evidence="5 9" id="KW-0158">Chromosome</keyword>
<keyword evidence="8 9" id="KW-0544">Nucleosome core</keyword>
<comment type="subcellular location">
    <subcellularLocation>
        <location evidence="3">Chromosome</location>
    </subcellularLocation>
    <subcellularLocation>
        <location evidence="2 9">Nucleus</location>
    </subcellularLocation>
</comment>
<keyword evidence="6" id="KW-1017">Isopeptide bond</keyword>
<dbReference type="GO" id="GO:0003677">
    <property type="term" value="F:DNA binding"/>
    <property type="evidence" value="ECO:0007669"/>
    <property type="project" value="UniProtKB-KW"/>
</dbReference>
<evidence type="ECO:0000313" key="13">
    <source>
        <dbReference type="RefSeq" id="XP_011502788.1"/>
    </source>
</evidence>
<accession>A0AAJ6YRB3</accession>
<feature type="domain" description="Core Histone H2A/H2B/H3" evidence="10">
    <location>
        <begin position="4"/>
        <end position="83"/>
    </location>
</feature>
<proteinExistence type="inferred from homology"/>
<dbReference type="GO" id="GO:0000786">
    <property type="term" value="C:nucleosome"/>
    <property type="evidence" value="ECO:0007669"/>
    <property type="project" value="UniProtKB-KW"/>
</dbReference>
<evidence type="ECO:0000256" key="4">
    <source>
        <dbReference type="ARBA" id="ARBA00010691"/>
    </source>
</evidence>
<evidence type="ECO:0000313" key="12">
    <source>
        <dbReference type="Proteomes" id="UP000695007"/>
    </source>
</evidence>
<keyword evidence="7 9" id="KW-0539">Nucleus</keyword>
<keyword evidence="12" id="KW-1185">Reference proteome</keyword>
<organism evidence="12 13">
    <name type="scientific">Ceratosolen solmsi marchali</name>
    <dbReference type="NCBI Taxonomy" id="326594"/>
    <lineage>
        <taxon>Eukaryota</taxon>
        <taxon>Metazoa</taxon>
        <taxon>Ecdysozoa</taxon>
        <taxon>Arthropoda</taxon>
        <taxon>Hexapoda</taxon>
        <taxon>Insecta</taxon>
        <taxon>Pterygota</taxon>
        <taxon>Neoptera</taxon>
        <taxon>Endopterygota</taxon>
        <taxon>Hymenoptera</taxon>
        <taxon>Apocrita</taxon>
        <taxon>Proctotrupomorpha</taxon>
        <taxon>Chalcidoidea</taxon>
        <taxon>Agaonidae</taxon>
        <taxon>Agaoninae</taxon>
        <taxon>Ceratosolen</taxon>
    </lineage>
</organism>
<dbReference type="CDD" id="cd00074">
    <property type="entry name" value="HFD_H2A"/>
    <property type="match status" value="1"/>
</dbReference>
<evidence type="ECO:0000259" key="10">
    <source>
        <dbReference type="Pfam" id="PF00125"/>
    </source>
</evidence>
<dbReference type="RefSeq" id="XP_011502788.1">
    <property type="nucleotide sequence ID" value="XM_011504486.1"/>
</dbReference>
<dbReference type="InterPro" id="IPR002119">
    <property type="entry name" value="Histone_H2A"/>
</dbReference>
<dbReference type="Gene3D" id="1.10.20.10">
    <property type="entry name" value="Histone, subunit A"/>
    <property type="match status" value="1"/>
</dbReference>
<reference evidence="13" key="1">
    <citation type="submission" date="2025-08" db="UniProtKB">
        <authorList>
            <consortium name="RefSeq"/>
        </authorList>
    </citation>
    <scope>IDENTIFICATION</scope>
</reference>
<evidence type="ECO:0000256" key="9">
    <source>
        <dbReference type="RuleBase" id="RU003767"/>
    </source>
</evidence>
<dbReference type="SMART" id="SM00414">
    <property type="entry name" value="H2A"/>
    <property type="match status" value="1"/>
</dbReference>
<keyword evidence="9" id="KW-0238">DNA-binding</keyword>
<dbReference type="GeneID" id="105366157"/>
<evidence type="ECO:0000256" key="3">
    <source>
        <dbReference type="ARBA" id="ARBA00004286"/>
    </source>
</evidence>
<dbReference type="PANTHER" id="PTHR23430">
    <property type="entry name" value="HISTONE H2A"/>
    <property type="match status" value="1"/>
</dbReference>
<evidence type="ECO:0000256" key="5">
    <source>
        <dbReference type="ARBA" id="ARBA00022454"/>
    </source>
</evidence>
<evidence type="ECO:0000256" key="1">
    <source>
        <dbReference type="ARBA" id="ARBA00002001"/>
    </source>
</evidence>
<comment type="similarity">
    <text evidence="4 9">Belongs to the histone H2A family.</text>
</comment>
<dbReference type="InterPro" id="IPR032454">
    <property type="entry name" value="Histone_H2A_C"/>
</dbReference>
<gene>
    <name evidence="13" type="primary">LOC105366157</name>
</gene>
<evidence type="ECO:0000259" key="11">
    <source>
        <dbReference type="Pfam" id="PF16211"/>
    </source>
</evidence>
<dbReference type="InterPro" id="IPR007125">
    <property type="entry name" value="H2A/H2B/H3"/>
</dbReference>
<dbReference type="GO" id="GO:0046982">
    <property type="term" value="F:protein heterodimerization activity"/>
    <property type="evidence" value="ECO:0007669"/>
    <property type="project" value="InterPro"/>
</dbReference>
<dbReference type="AlphaFoldDB" id="A0AAJ6YRB3"/>
<dbReference type="SUPFAM" id="SSF47113">
    <property type="entry name" value="Histone-fold"/>
    <property type="match status" value="1"/>
</dbReference>
<dbReference type="FunFam" id="1.10.20.10:FF:000103">
    <property type="entry name" value="Histone H2A type 1"/>
    <property type="match status" value="1"/>
</dbReference>
<feature type="domain" description="Histone H2A C-terminal" evidence="11">
    <location>
        <begin position="86"/>
        <end position="115"/>
    </location>
</feature>
<dbReference type="Pfam" id="PF16211">
    <property type="entry name" value="Histone_H2A_C"/>
    <property type="match status" value="1"/>
</dbReference>
<name>A0AAJ6YRB3_9HYME</name>
<dbReference type="Pfam" id="PF00125">
    <property type="entry name" value="Histone"/>
    <property type="match status" value="1"/>
</dbReference>
<dbReference type="InterPro" id="IPR009072">
    <property type="entry name" value="Histone-fold"/>
</dbReference>
<evidence type="ECO:0000256" key="8">
    <source>
        <dbReference type="ARBA" id="ARBA00023269"/>
    </source>
</evidence>
<evidence type="ECO:0000256" key="6">
    <source>
        <dbReference type="ARBA" id="ARBA00022499"/>
    </source>
</evidence>
<sequence>MSNRNNRIKSKSRSYRAGLQFPIGRIRRLLCEGHYAERVCAGPVYLTAVLEYLAAEILELAGNAAQDNKKSRIIPRHLHVDIRNNEELNKLLSGVIIAEGGVITNIQTVLLTVKSTIVGFNKNHISKERSRLCPVDVTTNIIMATNTNV</sequence>
<comment type="function">
    <text evidence="1">Core component of nucleosome. Nucleosomes wrap and compact DNA into chromatin, limiting DNA accessibility to the cellular machineries which require DNA as a template. Histones thereby play a central role in transcription regulation, DNA repair, DNA replication and chromosomal stability. DNA accessibility is regulated via a complex set of post-translational modifications of histones, also called histone code, and nucleosome remodeling.</text>
</comment>
<dbReference type="Proteomes" id="UP000695007">
    <property type="component" value="Unplaced"/>
</dbReference>
<dbReference type="GO" id="GO:0005634">
    <property type="term" value="C:nucleus"/>
    <property type="evidence" value="ECO:0007669"/>
    <property type="project" value="UniProtKB-SubCell"/>
</dbReference>
<evidence type="ECO:0000256" key="2">
    <source>
        <dbReference type="ARBA" id="ARBA00004123"/>
    </source>
</evidence>
<protein>
    <recommendedName>
        <fullName evidence="9">Histone H2A</fullName>
    </recommendedName>
</protein>